<keyword evidence="1" id="KW-0768">Sushi</keyword>
<evidence type="ECO:0000259" key="5">
    <source>
        <dbReference type="SMART" id="SM00032"/>
    </source>
</evidence>
<reference evidence="6" key="1">
    <citation type="submission" date="2025-08" db="UniProtKB">
        <authorList>
            <consortium name="Ensembl"/>
        </authorList>
    </citation>
    <scope>IDENTIFICATION</scope>
</reference>
<evidence type="ECO:0000256" key="3">
    <source>
        <dbReference type="ARBA" id="ARBA00023157"/>
    </source>
</evidence>
<name>A0A8C4N4N6_EPTBU</name>
<keyword evidence="2" id="KW-0677">Repeat</keyword>
<keyword evidence="7" id="KW-1185">Reference proteome</keyword>
<accession>A0A8C4N4N6</accession>
<dbReference type="InterPro" id="IPR035976">
    <property type="entry name" value="Sushi/SCR/CCP_sf"/>
</dbReference>
<organism evidence="6 7">
    <name type="scientific">Eptatretus burgeri</name>
    <name type="common">Inshore hagfish</name>
    <dbReference type="NCBI Taxonomy" id="7764"/>
    <lineage>
        <taxon>Eukaryota</taxon>
        <taxon>Metazoa</taxon>
        <taxon>Chordata</taxon>
        <taxon>Craniata</taxon>
        <taxon>Vertebrata</taxon>
        <taxon>Cyclostomata</taxon>
        <taxon>Myxini</taxon>
        <taxon>Myxiniformes</taxon>
        <taxon>Myxinidae</taxon>
        <taxon>Eptatretinae</taxon>
        <taxon>Eptatretus</taxon>
    </lineage>
</organism>
<proteinExistence type="predicted"/>
<feature type="domain" description="Sushi" evidence="5">
    <location>
        <begin position="431"/>
        <end position="489"/>
    </location>
</feature>
<keyword evidence="3" id="KW-1015">Disulfide bond</keyword>
<dbReference type="Pfam" id="PF00084">
    <property type="entry name" value="Sushi"/>
    <property type="match status" value="1"/>
</dbReference>
<reference evidence="6" key="2">
    <citation type="submission" date="2025-09" db="UniProtKB">
        <authorList>
            <consortium name="Ensembl"/>
        </authorList>
    </citation>
    <scope>IDENTIFICATION</scope>
</reference>
<dbReference type="PANTHER" id="PTHR19325">
    <property type="entry name" value="COMPLEMENT COMPONENT-RELATED SUSHI DOMAIN-CONTAINING"/>
    <property type="match status" value="1"/>
</dbReference>
<feature type="domain" description="Sushi" evidence="5">
    <location>
        <begin position="24"/>
        <end position="85"/>
    </location>
</feature>
<evidence type="ECO:0000256" key="1">
    <source>
        <dbReference type="ARBA" id="ARBA00022659"/>
    </source>
</evidence>
<dbReference type="InterPro" id="IPR050350">
    <property type="entry name" value="Compl-Cell_Adhes-Reg"/>
</dbReference>
<dbReference type="Gene3D" id="2.10.70.10">
    <property type="entry name" value="Complement Module, domain 1"/>
    <property type="match status" value="3"/>
</dbReference>
<feature type="domain" description="Sushi" evidence="5">
    <location>
        <begin position="681"/>
        <end position="739"/>
    </location>
</feature>
<dbReference type="Ensembl" id="ENSEBUT00000001689.1">
    <property type="protein sequence ID" value="ENSEBUP00000001365.1"/>
    <property type="gene ID" value="ENSEBUG00000001214.1"/>
</dbReference>
<evidence type="ECO:0000313" key="6">
    <source>
        <dbReference type="Ensembl" id="ENSEBUP00000001365.1"/>
    </source>
</evidence>
<dbReference type="AlphaFoldDB" id="A0A8C4N4N6"/>
<dbReference type="GeneTree" id="ENSGT00930000152741"/>
<dbReference type="PANTHER" id="PTHR19325:SF575">
    <property type="entry name" value="LOCOMOTION-RELATED PROTEIN HIKARU GENKI"/>
    <property type="match status" value="1"/>
</dbReference>
<evidence type="ECO:0000256" key="4">
    <source>
        <dbReference type="ARBA" id="ARBA00023180"/>
    </source>
</evidence>
<dbReference type="Proteomes" id="UP000694388">
    <property type="component" value="Unplaced"/>
</dbReference>
<dbReference type="SUPFAM" id="SSF57535">
    <property type="entry name" value="Complement control module/SCR domain"/>
    <property type="match status" value="1"/>
</dbReference>
<sequence length="772" mass="88017">MQGTNPAECFEGEIQLPECQTVCCSVPVDELRGKNLVNSFDSWRQGSYYKFPLGTKVDFLCEEDHSSDMPLQIVCRDDDFNLPTCKPDFCSLSTSDFSSNHLEVPEDYRKGIFSWNFYPVKLPRDVPVTLKCEQDHVTSEHLTIMCKDGVVELPKCRPDRCEVPLSEMRSNNLKDPSGLQWSYELQQYVLRVKTGSMFSFRCKDTFTFSQHESPQRICLNLHLQLPSCEPGYCRVTLAELNARSLIVPEAYFRHKIEKWYTPSYHYEFPVNSNVQMKCEDGTKRVKQSMWILWRLGNVELPFCGRDTDPVCLISRETLRNNNLKELQGYTYKIFERRRRYSYVIPDGEKVNFQCNSGSAPNLMQTCRNRMISLPTCETDCKSWLINDGVIESWTTGYFSIEISIKCPPDHFSYGTRLRCHNKVPDGEIQCCLKNPKLIEGNLEVMRPKNEDDRNVIIQAKATCNNGTRLVGSEVITCQQSHWPMETLSCQPNDLKKIQTGLWTVSLPKDAVVQEGSGGNLSFQANSLREARLTWLDSRLSKPTVLCYSGKNYWQIKVLKNNVEIDERQGRDKQEECLEIENGARHGIKTYTITEGSEVAFKCRKGTSGPNLIHTCTDRVIYLPSCDAHCNLWKTKADGINIEIEKRWVGHVISLNCPSRHLTYSNPIRCLETGPEVEIQCCPEDPTIPEGNLEVTRPKNKVNLNVMIQAKATCNIGTQLVGSEVITCHGSRWPTETLSCQPDGLNTTQISLWNVSLPKDTGNKCITSPLQFI</sequence>
<evidence type="ECO:0000256" key="2">
    <source>
        <dbReference type="ARBA" id="ARBA00022737"/>
    </source>
</evidence>
<dbReference type="InterPro" id="IPR000436">
    <property type="entry name" value="Sushi_SCR_CCP_dom"/>
</dbReference>
<evidence type="ECO:0000313" key="7">
    <source>
        <dbReference type="Proteomes" id="UP000694388"/>
    </source>
</evidence>
<protein>
    <recommendedName>
        <fullName evidence="5">Sushi domain-containing protein</fullName>
    </recommendedName>
</protein>
<keyword evidence="4" id="KW-0325">Glycoprotein</keyword>
<dbReference type="SMART" id="SM00032">
    <property type="entry name" value="CCP"/>
    <property type="match status" value="3"/>
</dbReference>